<dbReference type="EMBL" id="JBCEZU010000089">
    <property type="protein sequence ID" value="KAK9531070.1"/>
    <property type="molecule type" value="Genomic_DNA"/>
</dbReference>
<name>A0AAW1F9B6_ZOAVI</name>
<reference evidence="4 5" key="1">
    <citation type="journal article" date="2024" name="Genome Biol. Evol.">
        <title>Chromosome-level genome assembly of the viviparous eelpout Zoarces viviparus.</title>
        <authorList>
            <person name="Fuhrmann N."/>
            <person name="Brasseur M.V."/>
            <person name="Bakowski C.E."/>
            <person name="Podsiadlowski L."/>
            <person name="Prost S."/>
            <person name="Krehenwinkel H."/>
            <person name="Mayer C."/>
        </authorList>
    </citation>
    <scope>NUCLEOTIDE SEQUENCE [LARGE SCALE GENOMIC DNA]</scope>
    <source>
        <strain evidence="4">NO-MEL_2022_Ind0_liver</strain>
    </source>
</reference>
<evidence type="ECO:0000313" key="4">
    <source>
        <dbReference type="EMBL" id="KAK9531070.1"/>
    </source>
</evidence>
<dbReference type="PANTHER" id="PTHR11461">
    <property type="entry name" value="SERINE PROTEASE INHIBITOR, SERPIN"/>
    <property type="match status" value="1"/>
</dbReference>
<dbReference type="GO" id="GO:0004867">
    <property type="term" value="F:serine-type endopeptidase inhibitor activity"/>
    <property type="evidence" value="ECO:0007669"/>
    <property type="project" value="InterPro"/>
</dbReference>
<organism evidence="4 5">
    <name type="scientific">Zoarces viviparus</name>
    <name type="common">Viviparous eelpout</name>
    <name type="synonym">Blennius viviparus</name>
    <dbReference type="NCBI Taxonomy" id="48416"/>
    <lineage>
        <taxon>Eukaryota</taxon>
        <taxon>Metazoa</taxon>
        <taxon>Chordata</taxon>
        <taxon>Craniata</taxon>
        <taxon>Vertebrata</taxon>
        <taxon>Euteleostomi</taxon>
        <taxon>Actinopterygii</taxon>
        <taxon>Neopterygii</taxon>
        <taxon>Teleostei</taxon>
        <taxon>Neoteleostei</taxon>
        <taxon>Acanthomorphata</taxon>
        <taxon>Eupercaria</taxon>
        <taxon>Perciformes</taxon>
        <taxon>Cottioidei</taxon>
        <taxon>Zoarcales</taxon>
        <taxon>Zoarcidae</taxon>
        <taxon>Zoarcinae</taxon>
        <taxon>Zoarces</taxon>
    </lineage>
</organism>
<keyword evidence="5" id="KW-1185">Reference proteome</keyword>
<dbReference type="Gene3D" id="2.10.310.10">
    <property type="entry name" value="Serpins superfamily"/>
    <property type="match status" value="1"/>
</dbReference>
<dbReference type="InterPro" id="IPR042178">
    <property type="entry name" value="Serpin_sf_1"/>
</dbReference>
<dbReference type="InterPro" id="IPR042185">
    <property type="entry name" value="Serpin_sf_2"/>
</dbReference>
<dbReference type="SUPFAM" id="SSF56574">
    <property type="entry name" value="Serpins"/>
    <property type="match status" value="1"/>
</dbReference>
<dbReference type="SMART" id="SM00093">
    <property type="entry name" value="SERPIN"/>
    <property type="match status" value="1"/>
</dbReference>
<evidence type="ECO:0000313" key="5">
    <source>
        <dbReference type="Proteomes" id="UP001488805"/>
    </source>
</evidence>
<dbReference type="PROSITE" id="PS00284">
    <property type="entry name" value="SERPIN"/>
    <property type="match status" value="1"/>
</dbReference>
<dbReference type="Gene3D" id="3.30.497.10">
    <property type="entry name" value="Antithrombin, subunit I, domain 2"/>
    <property type="match status" value="2"/>
</dbReference>
<comment type="similarity">
    <text evidence="1">Belongs to the serpin family.</text>
</comment>
<accession>A0AAW1F9B6</accession>
<protein>
    <recommendedName>
        <fullName evidence="3">Serpin domain-containing protein</fullName>
    </recommendedName>
</protein>
<evidence type="ECO:0000256" key="1">
    <source>
        <dbReference type="RuleBase" id="RU000411"/>
    </source>
</evidence>
<sequence>MAREKALVFVMYGFTCLTALAWLTGLTADVSVLPKPEKLLSRPLRREQEVNTSVNTALAFEPYRDLATSTAAEQQQHNILFSPLGLASALALLSRVSVSESRSQALEALGLAANATEQSVEATLSALADLQHSLTLHEGGWDQRAESRAGTGAGNGATPWVEIEGEDAGNRTDIDDGVEGSNGTEGGVHPGGQLRVWSSLHIDGKPSVDYNSFMFRPRHTSAFNASFDTLMKDLEASDKLELSNYVYFKGRQPFARQHTVPRSFQLNATASVEVAMMFGDDSSEVMMLYDTNCSATVVRLAHSQRLASLLLLPKAELQPLEDCLSDERMSFWRSNLKPGRAEIRFPKFQLRKSYSLESLLRNSGVSSVFSHSADFSGLSQKTLKLAKAPHEVMLEVEETKYEDGGRPDIMLDFSVPPRITFNRPFMLIIYDDLTGLVLLMGRIVDPTDV</sequence>
<dbReference type="InterPro" id="IPR023796">
    <property type="entry name" value="Serpin_dom"/>
</dbReference>
<dbReference type="AlphaFoldDB" id="A0AAW1F9B6"/>
<dbReference type="GO" id="GO:0005615">
    <property type="term" value="C:extracellular space"/>
    <property type="evidence" value="ECO:0007669"/>
    <property type="project" value="InterPro"/>
</dbReference>
<feature type="region of interest" description="Disordered" evidence="2">
    <location>
        <begin position="141"/>
        <end position="192"/>
    </location>
</feature>
<gene>
    <name evidence="4" type="ORF">VZT92_010521</name>
</gene>
<dbReference type="Pfam" id="PF00079">
    <property type="entry name" value="Serpin"/>
    <property type="match status" value="2"/>
</dbReference>
<dbReference type="InterPro" id="IPR000215">
    <property type="entry name" value="Serpin_fam"/>
</dbReference>
<comment type="caution">
    <text evidence="4">The sequence shown here is derived from an EMBL/GenBank/DDBJ whole genome shotgun (WGS) entry which is preliminary data.</text>
</comment>
<dbReference type="Proteomes" id="UP001488805">
    <property type="component" value="Unassembled WGS sequence"/>
</dbReference>
<evidence type="ECO:0000259" key="3">
    <source>
        <dbReference type="SMART" id="SM00093"/>
    </source>
</evidence>
<proteinExistence type="inferred from homology"/>
<dbReference type="Gene3D" id="2.30.39.10">
    <property type="entry name" value="Alpha-1-antitrypsin, domain 1"/>
    <property type="match status" value="1"/>
</dbReference>
<dbReference type="InterPro" id="IPR036186">
    <property type="entry name" value="Serpin_sf"/>
</dbReference>
<dbReference type="InterPro" id="IPR023795">
    <property type="entry name" value="Serpin_CS"/>
</dbReference>
<dbReference type="PANTHER" id="PTHR11461:SF372">
    <property type="entry name" value="ACCESSORY GLAND PROTEIN ACP76A-RELATED"/>
    <property type="match status" value="1"/>
</dbReference>
<evidence type="ECO:0000256" key="2">
    <source>
        <dbReference type="SAM" id="MobiDB-lite"/>
    </source>
</evidence>
<feature type="domain" description="Serpin" evidence="3">
    <location>
        <begin position="60"/>
        <end position="446"/>
    </location>
</feature>